<evidence type="ECO:0008006" key="4">
    <source>
        <dbReference type="Google" id="ProtNLM"/>
    </source>
</evidence>
<keyword evidence="1" id="KW-1133">Transmembrane helix</keyword>
<feature type="transmembrane region" description="Helical" evidence="1">
    <location>
        <begin position="133"/>
        <end position="157"/>
    </location>
</feature>
<dbReference type="eggNOG" id="ENOG502Z8YM">
    <property type="taxonomic scope" value="Bacteria"/>
</dbReference>
<sequence>MDPIKAVFTFCAALFFALSPLLSDGFGTYDPELFHDPQWQAPAHVARYGLLMWGVIYVWTLLSAGFGMIKRGQDPAWDSTRLPLILCLAPGTVWASLSGTDPVMATVLIVWMLITAVWALFRSPATDRWWLQAPLALYAGWLTYSAWASVALIGAGFGIPLGNANWALVALGGALATGSMVQKRLSRAPEFGLALVWAFVAVAVAHWADQAAVMLTAAFCAVVMGAVSWRVR</sequence>
<feature type="transmembrane region" description="Helical" evidence="1">
    <location>
        <begin position="103"/>
        <end position="121"/>
    </location>
</feature>
<evidence type="ECO:0000313" key="2">
    <source>
        <dbReference type="EMBL" id="KCV83449.1"/>
    </source>
</evidence>
<dbReference type="RefSeq" id="WP_051597886.1">
    <property type="nucleotide sequence ID" value="NZ_AQQY01000001.1"/>
</dbReference>
<name>A0A058ZPC5_9RHOB</name>
<feature type="transmembrane region" description="Helical" evidence="1">
    <location>
        <begin position="163"/>
        <end position="181"/>
    </location>
</feature>
<dbReference type="Proteomes" id="UP000024836">
    <property type="component" value="Unassembled WGS sequence"/>
</dbReference>
<feature type="transmembrane region" description="Helical" evidence="1">
    <location>
        <begin position="188"/>
        <end position="207"/>
    </location>
</feature>
<accession>A0A058ZPC5</accession>
<keyword evidence="1" id="KW-0812">Transmembrane</keyword>
<evidence type="ECO:0000313" key="3">
    <source>
        <dbReference type="Proteomes" id="UP000024836"/>
    </source>
</evidence>
<feature type="transmembrane region" description="Helical" evidence="1">
    <location>
        <begin position="81"/>
        <end position="97"/>
    </location>
</feature>
<keyword evidence="3" id="KW-1185">Reference proteome</keyword>
<dbReference type="AlphaFoldDB" id="A0A058ZPC5"/>
<organism evidence="2 3">
    <name type="scientific">Actibacterium atlanticum</name>
    <dbReference type="NCBI Taxonomy" id="1461693"/>
    <lineage>
        <taxon>Bacteria</taxon>
        <taxon>Pseudomonadati</taxon>
        <taxon>Pseudomonadota</taxon>
        <taxon>Alphaproteobacteria</taxon>
        <taxon>Rhodobacterales</taxon>
        <taxon>Roseobacteraceae</taxon>
        <taxon>Actibacterium</taxon>
    </lineage>
</organism>
<proteinExistence type="predicted"/>
<gene>
    <name evidence="2" type="ORF">ATO10_01775</name>
</gene>
<dbReference type="EMBL" id="AQQY01000001">
    <property type="protein sequence ID" value="KCV83449.1"/>
    <property type="molecule type" value="Genomic_DNA"/>
</dbReference>
<comment type="caution">
    <text evidence="2">The sequence shown here is derived from an EMBL/GenBank/DDBJ whole genome shotgun (WGS) entry which is preliminary data.</text>
</comment>
<reference evidence="2 3" key="1">
    <citation type="submission" date="2013-04" db="EMBL/GenBank/DDBJ databases">
        <title>Shimia sp. 22II-S11-Z10 Genome Sequencing.</title>
        <authorList>
            <person name="Lai Q."/>
            <person name="Li G."/>
            <person name="Shao Z."/>
        </authorList>
    </citation>
    <scope>NUCLEOTIDE SEQUENCE [LARGE SCALE GENOMIC DNA]</scope>
    <source>
        <strain evidence="3">22II-S11-Z10</strain>
    </source>
</reference>
<evidence type="ECO:0000256" key="1">
    <source>
        <dbReference type="SAM" id="Phobius"/>
    </source>
</evidence>
<dbReference type="OrthoDB" id="5189031at2"/>
<feature type="transmembrane region" description="Helical" evidence="1">
    <location>
        <begin position="213"/>
        <end position="231"/>
    </location>
</feature>
<feature type="transmembrane region" description="Helical" evidence="1">
    <location>
        <begin position="47"/>
        <end position="69"/>
    </location>
</feature>
<keyword evidence="1" id="KW-0472">Membrane</keyword>
<dbReference type="STRING" id="1461693.ATO10_01775"/>
<protein>
    <recommendedName>
        <fullName evidence="4">Tryptophan-rich sensory protein</fullName>
    </recommendedName>
</protein>